<dbReference type="InterPro" id="IPR036271">
    <property type="entry name" value="Tet_transcr_reg_TetR-rel_C_sf"/>
</dbReference>
<dbReference type="eggNOG" id="COG1309">
    <property type="taxonomic scope" value="Bacteria"/>
</dbReference>
<dbReference type="InterPro" id="IPR001647">
    <property type="entry name" value="HTH_TetR"/>
</dbReference>
<dbReference type="Pfam" id="PF08359">
    <property type="entry name" value="TetR_C_4"/>
    <property type="match status" value="1"/>
</dbReference>
<sequence length="197" mass="22729">MRKLKPKYKKIIEAATVVIAENGFQQAHVSKIAKRAGVADGTVYLYFKNKEDILLSLFEDKITEFLEEMSPDIDRASKATDKLRVFVEGHFSRFSNNPHFAMVTQLELRHSDKEVRRTINKILKDYLSMIDKILKLGIENGEFDPLLDIKVTRRMVFGVVDDLMTNWVMNDQNYDLMELTDSVYQFVSRGCGVVQQA</sequence>
<evidence type="ECO:0000313" key="5">
    <source>
        <dbReference type="Proteomes" id="UP000005850"/>
    </source>
</evidence>
<evidence type="ECO:0000259" key="3">
    <source>
        <dbReference type="PROSITE" id="PS50977"/>
    </source>
</evidence>
<dbReference type="PANTHER" id="PTHR43479">
    <property type="entry name" value="ACREF/ENVCD OPERON REPRESSOR-RELATED"/>
    <property type="match status" value="1"/>
</dbReference>
<dbReference type="InterPro" id="IPR050624">
    <property type="entry name" value="HTH-type_Tx_Regulator"/>
</dbReference>
<dbReference type="Gene3D" id="1.10.10.60">
    <property type="entry name" value="Homeodomain-like"/>
    <property type="match status" value="1"/>
</dbReference>
<feature type="domain" description="HTH tetR-type" evidence="3">
    <location>
        <begin position="5"/>
        <end position="65"/>
    </location>
</feature>
<dbReference type="KEGG" id="blr:BRLA_c040060"/>
<dbReference type="EMBL" id="CP007806">
    <property type="protein sequence ID" value="AIG28283.1"/>
    <property type="molecule type" value="Genomic_DNA"/>
</dbReference>
<proteinExistence type="predicted"/>
<evidence type="ECO:0000313" key="4">
    <source>
        <dbReference type="EMBL" id="AIG28283.1"/>
    </source>
</evidence>
<evidence type="ECO:0000256" key="1">
    <source>
        <dbReference type="ARBA" id="ARBA00023125"/>
    </source>
</evidence>
<dbReference type="InterPro" id="IPR009057">
    <property type="entry name" value="Homeodomain-like_sf"/>
</dbReference>
<dbReference type="Pfam" id="PF00440">
    <property type="entry name" value="TetR_N"/>
    <property type="match status" value="1"/>
</dbReference>
<dbReference type="Proteomes" id="UP000005850">
    <property type="component" value="Chromosome"/>
</dbReference>
<feature type="DNA-binding region" description="H-T-H motif" evidence="2">
    <location>
        <begin position="28"/>
        <end position="47"/>
    </location>
</feature>
<protein>
    <submittedName>
        <fullName evidence="4">Transcriptional regulator, TetR family</fullName>
    </submittedName>
</protein>
<dbReference type="HOGENOM" id="CLU_069356_12_2_9"/>
<keyword evidence="5" id="KW-1185">Reference proteome</keyword>
<name>A0A075RAP3_BRELA</name>
<dbReference type="PRINTS" id="PR00455">
    <property type="entry name" value="HTHTETR"/>
</dbReference>
<dbReference type="RefSeq" id="WP_003334729.1">
    <property type="nucleotide sequence ID" value="NZ_CP007806.1"/>
</dbReference>
<reference evidence="4 5" key="1">
    <citation type="journal article" date="2011" name="J. Bacteriol.">
        <title>Genome sequence of Brevibacillus laterosporus LMG 15441, a pathogen of invertebrates.</title>
        <authorList>
            <person name="Djukic M."/>
            <person name="Poehlein A."/>
            <person name="Thurmer A."/>
            <person name="Daniel R."/>
        </authorList>
    </citation>
    <scope>NUCLEOTIDE SEQUENCE [LARGE SCALE GENOMIC DNA]</scope>
    <source>
        <strain evidence="4 5">LMG 15441</strain>
    </source>
</reference>
<keyword evidence="1 2" id="KW-0238">DNA-binding</keyword>
<organism evidence="4 5">
    <name type="scientific">Brevibacillus laterosporus LMG 15441</name>
    <dbReference type="NCBI Taxonomy" id="1042163"/>
    <lineage>
        <taxon>Bacteria</taxon>
        <taxon>Bacillati</taxon>
        <taxon>Bacillota</taxon>
        <taxon>Bacilli</taxon>
        <taxon>Bacillales</taxon>
        <taxon>Paenibacillaceae</taxon>
        <taxon>Brevibacillus</taxon>
    </lineage>
</organism>
<gene>
    <name evidence="4" type="ORF">BRLA_c040060</name>
</gene>
<dbReference type="Gene3D" id="1.10.357.10">
    <property type="entry name" value="Tetracycline Repressor, domain 2"/>
    <property type="match status" value="1"/>
</dbReference>
<dbReference type="InterPro" id="IPR013570">
    <property type="entry name" value="Tscrpt_reg_YsiA_C"/>
</dbReference>
<dbReference type="GO" id="GO:0003677">
    <property type="term" value="F:DNA binding"/>
    <property type="evidence" value="ECO:0007669"/>
    <property type="project" value="UniProtKB-UniRule"/>
</dbReference>
<dbReference type="PROSITE" id="PS50977">
    <property type="entry name" value="HTH_TETR_2"/>
    <property type="match status" value="1"/>
</dbReference>
<dbReference type="AlphaFoldDB" id="A0A075RAP3"/>
<accession>A0A075RAP3</accession>
<dbReference type="STRING" id="1042163.BRLA_c040060"/>
<dbReference type="PANTHER" id="PTHR43479:SF11">
    <property type="entry name" value="ACREF_ENVCD OPERON REPRESSOR-RELATED"/>
    <property type="match status" value="1"/>
</dbReference>
<dbReference type="SUPFAM" id="SSF48498">
    <property type="entry name" value="Tetracyclin repressor-like, C-terminal domain"/>
    <property type="match status" value="1"/>
</dbReference>
<dbReference type="SUPFAM" id="SSF46689">
    <property type="entry name" value="Homeodomain-like"/>
    <property type="match status" value="1"/>
</dbReference>
<evidence type="ECO:0000256" key="2">
    <source>
        <dbReference type="PROSITE-ProRule" id="PRU00335"/>
    </source>
</evidence>